<dbReference type="Gene3D" id="3.40.50.1910">
    <property type="match status" value="1"/>
</dbReference>
<dbReference type="Pfam" id="PF00995">
    <property type="entry name" value="Sec1"/>
    <property type="match status" value="1"/>
</dbReference>
<dbReference type="AlphaFoldDB" id="A0A448X8W9"/>
<dbReference type="InterPro" id="IPR027482">
    <property type="entry name" value="Sec1-like_dom2"/>
</dbReference>
<dbReference type="GO" id="GO:0016192">
    <property type="term" value="P:vesicle-mediated transport"/>
    <property type="evidence" value="ECO:0007669"/>
    <property type="project" value="InterPro"/>
</dbReference>
<comment type="similarity">
    <text evidence="1">Belongs to the STXBP/unc-18/SEC1 family.</text>
</comment>
<evidence type="ECO:0000256" key="1">
    <source>
        <dbReference type="ARBA" id="ARBA00009884"/>
    </source>
</evidence>
<dbReference type="PANTHER" id="PTHR11679">
    <property type="entry name" value="VESICLE PROTEIN SORTING-ASSOCIATED"/>
    <property type="match status" value="1"/>
</dbReference>
<organism evidence="2 3">
    <name type="scientific">Protopolystoma xenopodis</name>
    <dbReference type="NCBI Taxonomy" id="117903"/>
    <lineage>
        <taxon>Eukaryota</taxon>
        <taxon>Metazoa</taxon>
        <taxon>Spiralia</taxon>
        <taxon>Lophotrochozoa</taxon>
        <taxon>Platyhelminthes</taxon>
        <taxon>Monogenea</taxon>
        <taxon>Polyopisthocotylea</taxon>
        <taxon>Polystomatidea</taxon>
        <taxon>Polystomatidae</taxon>
        <taxon>Protopolystoma</taxon>
    </lineage>
</organism>
<dbReference type="Proteomes" id="UP000784294">
    <property type="component" value="Unassembled WGS sequence"/>
</dbReference>
<dbReference type="InterPro" id="IPR001619">
    <property type="entry name" value="Sec1-like"/>
</dbReference>
<protein>
    <submittedName>
        <fullName evidence="2">Uncharacterized protein</fullName>
    </submittedName>
</protein>
<evidence type="ECO:0000313" key="2">
    <source>
        <dbReference type="EMBL" id="VEL31116.1"/>
    </source>
</evidence>
<gene>
    <name evidence="2" type="ORF">PXEA_LOCUS24556</name>
</gene>
<name>A0A448X8W9_9PLAT</name>
<dbReference type="EMBL" id="CAAALY010118891">
    <property type="protein sequence ID" value="VEL31116.1"/>
    <property type="molecule type" value="Genomic_DNA"/>
</dbReference>
<sequence length="232" mass="25375">MLYALRYESNKRELDILNKLAASKGASAETLQVVQNLLNYAGPRRRTDGFDLFSSGRQGLSGDKDASLIATSAMASLTKRLVKGLKGVENVYAQHEPLLTEIINELIKGRLRESSYPSIASCNLTSSQHSSVLQRPPREIIVFIIGGATYEEVLAVHRLNSLTPGVSILLGSTTMLNSRSFIDEFRCQSPEDTSSPSSDLSQQMKSLPISDMPKQSAISGRFGGAVKYHLLR</sequence>
<comment type="caution">
    <text evidence="2">The sequence shown here is derived from an EMBL/GenBank/DDBJ whole genome shotgun (WGS) entry which is preliminary data.</text>
</comment>
<dbReference type="InterPro" id="IPR036045">
    <property type="entry name" value="Sec1-like_sf"/>
</dbReference>
<proteinExistence type="inferred from homology"/>
<reference evidence="2" key="1">
    <citation type="submission" date="2018-11" db="EMBL/GenBank/DDBJ databases">
        <authorList>
            <consortium name="Pathogen Informatics"/>
        </authorList>
    </citation>
    <scope>NUCLEOTIDE SEQUENCE</scope>
</reference>
<dbReference type="OrthoDB" id="10266265at2759"/>
<accession>A0A448X8W9</accession>
<evidence type="ECO:0000313" key="3">
    <source>
        <dbReference type="Proteomes" id="UP000784294"/>
    </source>
</evidence>
<keyword evidence="3" id="KW-1185">Reference proteome</keyword>
<dbReference type="SUPFAM" id="SSF56815">
    <property type="entry name" value="Sec1/munc18-like (SM) proteins"/>
    <property type="match status" value="1"/>
</dbReference>